<dbReference type="Proteomes" id="UP000886501">
    <property type="component" value="Unassembled WGS sequence"/>
</dbReference>
<comment type="caution">
    <text evidence="1">The sequence shown here is derived from an EMBL/GenBank/DDBJ whole genome shotgun (WGS) entry which is preliminary data.</text>
</comment>
<keyword evidence="2" id="KW-1185">Reference proteome</keyword>
<gene>
    <name evidence="1" type="ORF">BDM02DRAFT_3131316</name>
</gene>
<reference evidence="1" key="1">
    <citation type="submission" date="2019-10" db="EMBL/GenBank/DDBJ databases">
        <authorList>
            <consortium name="DOE Joint Genome Institute"/>
            <person name="Kuo A."/>
            <person name="Miyauchi S."/>
            <person name="Kiss E."/>
            <person name="Drula E."/>
            <person name="Kohler A."/>
            <person name="Sanchez-Garcia M."/>
            <person name="Andreopoulos B."/>
            <person name="Barry K.W."/>
            <person name="Bonito G."/>
            <person name="Buee M."/>
            <person name="Carver A."/>
            <person name="Chen C."/>
            <person name="Cichocki N."/>
            <person name="Clum A."/>
            <person name="Culley D."/>
            <person name="Crous P.W."/>
            <person name="Fauchery L."/>
            <person name="Girlanda M."/>
            <person name="Hayes R."/>
            <person name="Keri Z."/>
            <person name="Labutti K."/>
            <person name="Lipzen A."/>
            <person name="Lombard V."/>
            <person name="Magnuson J."/>
            <person name="Maillard F."/>
            <person name="Morin E."/>
            <person name="Murat C."/>
            <person name="Nolan M."/>
            <person name="Ohm R."/>
            <person name="Pangilinan J."/>
            <person name="Pereira M."/>
            <person name="Perotto S."/>
            <person name="Peter M."/>
            <person name="Riley R."/>
            <person name="Sitrit Y."/>
            <person name="Stielow B."/>
            <person name="Szollosi G."/>
            <person name="Zifcakova L."/>
            <person name="Stursova M."/>
            <person name="Spatafora J.W."/>
            <person name="Tedersoo L."/>
            <person name="Vaario L.-M."/>
            <person name="Yamada A."/>
            <person name="Yan M."/>
            <person name="Wang P."/>
            <person name="Xu J."/>
            <person name="Bruns T."/>
            <person name="Baldrian P."/>
            <person name="Vilgalys R."/>
            <person name="Henrissat B."/>
            <person name="Grigoriev I.V."/>
            <person name="Hibbett D."/>
            <person name="Nagy L.G."/>
            <person name="Martin F.M."/>
        </authorList>
    </citation>
    <scope>NUCLEOTIDE SEQUENCE</scope>
    <source>
        <strain evidence="1">P2</strain>
    </source>
</reference>
<sequence>MVMNAAFNCRLTVSCSPIVHKVVGFNFPVSRGVCQFNGATNGHHALKANLEGLERQYLTLVEINRHFIEWRHQLGQLEQKVALYRAWDVLPESLKRLVAQPPPLLENLRAVVKAEQDQVLGDAWNVLANYVAGSWSMVKQSVDATFEDIRKRELLAELELRVIEIQCSAPVMWIAPSQRICQGFPMVISHSCPTPTSSVILANEGTSPNYQNIHLSLVTVAFA</sequence>
<proteinExistence type="predicted"/>
<accession>A0ACB6Z614</accession>
<organism evidence="1 2">
    <name type="scientific">Thelephora ganbajun</name>
    <name type="common">Ganba fungus</name>
    <dbReference type="NCBI Taxonomy" id="370292"/>
    <lineage>
        <taxon>Eukaryota</taxon>
        <taxon>Fungi</taxon>
        <taxon>Dikarya</taxon>
        <taxon>Basidiomycota</taxon>
        <taxon>Agaricomycotina</taxon>
        <taxon>Agaricomycetes</taxon>
        <taxon>Thelephorales</taxon>
        <taxon>Thelephoraceae</taxon>
        <taxon>Thelephora</taxon>
    </lineage>
</organism>
<evidence type="ECO:0000313" key="2">
    <source>
        <dbReference type="Proteomes" id="UP000886501"/>
    </source>
</evidence>
<reference evidence="1" key="2">
    <citation type="journal article" date="2020" name="Nat. Commun.">
        <title>Large-scale genome sequencing of mycorrhizal fungi provides insights into the early evolution of symbiotic traits.</title>
        <authorList>
            <person name="Miyauchi S."/>
            <person name="Kiss E."/>
            <person name="Kuo A."/>
            <person name="Drula E."/>
            <person name="Kohler A."/>
            <person name="Sanchez-Garcia M."/>
            <person name="Morin E."/>
            <person name="Andreopoulos B."/>
            <person name="Barry K.W."/>
            <person name="Bonito G."/>
            <person name="Buee M."/>
            <person name="Carver A."/>
            <person name="Chen C."/>
            <person name="Cichocki N."/>
            <person name="Clum A."/>
            <person name="Culley D."/>
            <person name="Crous P.W."/>
            <person name="Fauchery L."/>
            <person name="Girlanda M."/>
            <person name="Hayes R.D."/>
            <person name="Keri Z."/>
            <person name="LaButti K."/>
            <person name="Lipzen A."/>
            <person name="Lombard V."/>
            <person name="Magnuson J."/>
            <person name="Maillard F."/>
            <person name="Murat C."/>
            <person name="Nolan M."/>
            <person name="Ohm R.A."/>
            <person name="Pangilinan J."/>
            <person name="Pereira M.F."/>
            <person name="Perotto S."/>
            <person name="Peter M."/>
            <person name="Pfister S."/>
            <person name="Riley R."/>
            <person name="Sitrit Y."/>
            <person name="Stielow J.B."/>
            <person name="Szollosi G."/>
            <person name="Zifcakova L."/>
            <person name="Stursova M."/>
            <person name="Spatafora J.W."/>
            <person name="Tedersoo L."/>
            <person name="Vaario L.M."/>
            <person name="Yamada A."/>
            <person name="Yan M."/>
            <person name="Wang P."/>
            <person name="Xu J."/>
            <person name="Bruns T."/>
            <person name="Baldrian P."/>
            <person name="Vilgalys R."/>
            <person name="Dunand C."/>
            <person name="Henrissat B."/>
            <person name="Grigoriev I.V."/>
            <person name="Hibbett D."/>
            <person name="Nagy L.G."/>
            <person name="Martin F.M."/>
        </authorList>
    </citation>
    <scope>NUCLEOTIDE SEQUENCE</scope>
    <source>
        <strain evidence="1">P2</strain>
    </source>
</reference>
<evidence type="ECO:0000313" key="1">
    <source>
        <dbReference type="EMBL" id="KAF9645096.1"/>
    </source>
</evidence>
<name>A0ACB6Z614_THEGA</name>
<protein>
    <submittedName>
        <fullName evidence="1">Uncharacterized protein</fullName>
    </submittedName>
</protein>
<dbReference type="EMBL" id="MU118104">
    <property type="protein sequence ID" value="KAF9645096.1"/>
    <property type="molecule type" value="Genomic_DNA"/>
</dbReference>